<gene>
    <name evidence="2" type="ORF">JK358_36105</name>
</gene>
<feature type="transmembrane region" description="Helical" evidence="1">
    <location>
        <begin position="12"/>
        <end position="29"/>
    </location>
</feature>
<keyword evidence="1" id="KW-1133">Transmembrane helix</keyword>
<sequence length="179" mass="19588">MSWTRELQVAPPWVIALVAGVGVWVYGVVVGLDVVGAWFLAVVVGGMAGVSTVGRYRRFGGRAGARRFYDALHTETLPALDSFDEVVRWNDLIAAERRRCRESRAMAWMLLGIGAIALAIWAYLVVTAPYPPGAELPAAGFLCLAGFIWFRTVGPRTLDRLDRLGRQGDERGYTGYLAA</sequence>
<keyword evidence="3" id="KW-1185">Reference proteome</keyword>
<evidence type="ECO:0008006" key="4">
    <source>
        <dbReference type="Google" id="ProtNLM"/>
    </source>
</evidence>
<reference evidence="2 3" key="1">
    <citation type="submission" date="2021-01" db="EMBL/GenBank/DDBJ databases">
        <title>WGS of actinomycetes isolated from Thailand.</title>
        <authorList>
            <person name="Thawai C."/>
        </authorList>
    </citation>
    <scope>NUCLEOTIDE SEQUENCE [LARGE SCALE GENOMIC DNA]</scope>
    <source>
        <strain evidence="2 3">LPG 2</strain>
    </source>
</reference>
<keyword evidence="1" id="KW-0812">Transmembrane</keyword>
<comment type="caution">
    <text evidence="2">The sequence shown here is derived from an EMBL/GenBank/DDBJ whole genome shotgun (WGS) entry which is preliminary data.</text>
</comment>
<organism evidence="2 3">
    <name type="scientific">Nocardia acididurans</name>
    <dbReference type="NCBI Taxonomy" id="2802282"/>
    <lineage>
        <taxon>Bacteria</taxon>
        <taxon>Bacillati</taxon>
        <taxon>Actinomycetota</taxon>
        <taxon>Actinomycetes</taxon>
        <taxon>Mycobacteriales</taxon>
        <taxon>Nocardiaceae</taxon>
        <taxon>Nocardia</taxon>
    </lineage>
</organism>
<evidence type="ECO:0000313" key="2">
    <source>
        <dbReference type="EMBL" id="MBL1079841.1"/>
    </source>
</evidence>
<keyword evidence="1" id="KW-0472">Membrane</keyword>
<dbReference type="Proteomes" id="UP000602198">
    <property type="component" value="Unassembled WGS sequence"/>
</dbReference>
<feature type="transmembrane region" description="Helical" evidence="1">
    <location>
        <begin position="35"/>
        <end position="56"/>
    </location>
</feature>
<feature type="transmembrane region" description="Helical" evidence="1">
    <location>
        <begin position="136"/>
        <end position="154"/>
    </location>
</feature>
<dbReference type="EMBL" id="JAERRJ010000020">
    <property type="protein sequence ID" value="MBL1079841.1"/>
    <property type="molecule type" value="Genomic_DNA"/>
</dbReference>
<protein>
    <recommendedName>
        <fullName evidence="4">Sensor histidine kinase</fullName>
    </recommendedName>
</protein>
<proteinExistence type="predicted"/>
<evidence type="ECO:0000256" key="1">
    <source>
        <dbReference type="SAM" id="Phobius"/>
    </source>
</evidence>
<evidence type="ECO:0000313" key="3">
    <source>
        <dbReference type="Proteomes" id="UP000602198"/>
    </source>
</evidence>
<feature type="transmembrane region" description="Helical" evidence="1">
    <location>
        <begin position="105"/>
        <end position="124"/>
    </location>
</feature>
<name>A0ABS1MH17_9NOCA</name>
<dbReference type="RefSeq" id="WP_201957668.1">
    <property type="nucleotide sequence ID" value="NZ_JAERRJ010000020.1"/>
</dbReference>
<accession>A0ABS1MH17</accession>